<sequence length="132" mass="15128">MTKAQGALSFEDVAVGFTWEEWQLLDPSQKDLYRDVMLENYNNLLSVGYQAMKPDSLFRLEQGEPPWIAEGAAHSQTCPGYQATKPDTLNFEHGEEIWLIEDEMQCQCSDISYHSQYPRLGNNLSAHQRRNG</sequence>
<evidence type="ECO:0000313" key="3">
    <source>
        <dbReference type="Proteomes" id="UP000002281"/>
    </source>
</evidence>
<reference evidence="2" key="2">
    <citation type="submission" date="2025-08" db="UniProtKB">
        <authorList>
            <consortium name="Ensembl"/>
        </authorList>
    </citation>
    <scope>IDENTIFICATION</scope>
    <source>
        <strain evidence="2">Thoroughbred</strain>
    </source>
</reference>
<dbReference type="Pfam" id="PF01352">
    <property type="entry name" value="KRAB"/>
    <property type="match status" value="1"/>
</dbReference>
<dbReference type="PANTHER" id="PTHR23232">
    <property type="entry name" value="KRAB DOMAIN C2H2 ZINC FINGER"/>
    <property type="match status" value="1"/>
</dbReference>
<dbReference type="InterPro" id="IPR036051">
    <property type="entry name" value="KRAB_dom_sf"/>
</dbReference>
<evidence type="ECO:0000313" key="2">
    <source>
        <dbReference type="Ensembl" id="ENSECAP00000079194.1"/>
    </source>
</evidence>
<dbReference type="InterPro" id="IPR001909">
    <property type="entry name" value="KRAB"/>
</dbReference>
<accession>A0A9L0SY65</accession>
<dbReference type="Ensembl" id="ENSECAT00000117423.1">
    <property type="protein sequence ID" value="ENSECAP00000079194.1"/>
    <property type="gene ID" value="ENSECAG00000008356.3"/>
</dbReference>
<gene>
    <name evidence="2" type="primary">ZNF577</name>
</gene>
<reference evidence="2 3" key="1">
    <citation type="journal article" date="2009" name="Science">
        <title>Genome sequence, comparative analysis, and population genetics of the domestic horse.</title>
        <authorList>
            <consortium name="Broad Institute Genome Sequencing Platform"/>
            <consortium name="Broad Institute Whole Genome Assembly Team"/>
            <person name="Wade C.M."/>
            <person name="Giulotto E."/>
            <person name="Sigurdsson S."/>
            <person name="Zoli M."/>
            <person name="Gnerre S."/>
            <person name="Imsland F."/>
            <person name="Lear T.L."/>
            <person name="Adelson D.L."/>
            <person name="Bailey E."/>
            <person name="Bellone R.R."/>
            <person name="Bloecker H."/>
            <person name="Distl O."/>
            <person name="Edgar R.C."/>
            <person name="Garber M."/>
            <person name="Leeb T."/>
            <person name="Mauceli E."/>
            <person name="MacLeod J.N."/>
            <person name="Penedo M.C.T."/>
            <person name="Raison J.M."/>
            <person name="Sharpe T."/>
            <person name="Vogel J."/>
            <person name="Andersson L."/>
            <person name="Antczak D.F."/>
            <person name="Biagi T."/>
            <person name="Binns M.M."/>
            <person name="Chowdhary B.P."/>
            <person name="Coleman S.J."/>
            <person name="Della Valle G."/>
            <person name="Fryc S."/>
            <person name="Guerin G."/>
            <person name="Hasegawa T."/>
            <person name="Hill E.W."/>
            <person name="Jurka J."/>
            <person name="Kiialainen A."/>
            <person name="Lindgren G."/>
            <person name="Liu J."/>
            <person name="Magnani E."/>
            <person name="Mickelson J.R."/>
            <person name="Murray J."/>
            <person name="Nergadze S.G."/>
            <person name="Onofrio R."/>
            <person name="Pedroni S."/>
            <person name="Piras M.F."/>
            <person name="Raudsepp T."/>
            <person name="Rocchi M."/>
            <person name="Roeed K.H."/>
            <person name="Ryder O.A."/>
            <person name="Searle S."/>
            <person name="Skow L."/>
            <person name="Swinburne J.E."/>
            <person name="Syvaenen A.C."/>
            <person name="Tozaki T."/>
            <person name="Valberg S.J."/>
            <person name="Vaudin M."/>
            <person name="White J.R."/>
            <person name="Zody M.C."/>
            <person name="Lander E.S."/>
            <person name="Lindblad-Toh K."/>
        </authorList>
    </citation>
    <scope>NUCLEOTIDE SEQUENCE [LARGE SCALE GENOMIC DNA]</scope>
    <source>
        <strain evidence="2 3">Thoroughbred</strain>
    </source>
</reference>
<keyword evidence="3" id="KW-1185">Reference proteome</keyword>
<dbReference type="SUPFAM" id="SSF109640">
    <property type="entry name" value="KRAB domain (Kruppel-associated box)"/>
    <property type="match status" value="1"/>
</dbReference>
<dbReference type="PANTHER" id="PTHR23232:SF161">
    <property type="entry name" value="KRAB DOMAIN-CONTAINING PROTEIN"/>
    <property type="match status" value="1"/>
</dbReference>
<dbReference type="Proteomes" id="UP000002281">
    <property type="component" value="Chromosome 10"/>
</dbReference>
<dbReference type="InterPro" id="IPR050169">
    <property type="entry name" value="Krueppel_C2H2_ZnF"/>
</dbReference>
<dbReference type="AlphaFoldDB" id="A0A9L0SY65"/>
<dbReference type="GO" id="GO:0006355">
    <property type="term" value="P:regulation of DNA-templated transcription"/>
    <property type="evidence" value="ECO:0007669"/>
    <property type="project" value="InterPro"/>
</dbReference>
<name>A0A9L0SY65_HORSE</name>
<organism evidence="2 3">
    <name type="scientific">Equus caballus</name>
    <name type="common">Horse</name>
    <dbReference type="NCBI Taxonomy" id="9796"/>
    <lineage>
        <taxon>Eukaryota</taxon>
        <taxon>Metazoa</taxon>
        <taxon>Chordata</taxon>
        <taxon>Craniata</taxon>
        <taxon>Vertebrata</taxon>
        <taxon>Euteleostomi</taxon>
        <taxon>Mammalia</taxon>
        <taxon>Eutheria</taxon>
        <taxon>Laurasiatheria</taxon>
        <taxon>Perissodactyla</taxon>
        <taxon>Equidae</taxon>
        <taxon>Equus</taxon>
    </lineage>
</organism>
<dbReference type="SMART" id="SM00349">
    <property type="entry name" value="KRAB"/>
    <property type="match status" value="1"/>
</dbReference>
<reference evidence="2" key="3">
    <citation type="submission" date="2025-09" db="UniProtKB">
        <authorList>
            <consortium name="Ensembl"/>
        </authorList>
    </citation>
    <scope>IDENTIFICATION</scope>
    <source>
        <strain evidence="2">Thoroughbred</strain>
    </source>
</reference>
<dbReference type="Gene3D" id="6.10.140.140">
    <property type="match status" value="1"/>
</dbReference>
<evidence type="ECO:0000259" key="1">
    <source>
        <dbReference type="PROSITE" id="PS50805"/>
    </source>
</evidence>
<proteinExistence type="predicted"/>
<dbReference type="PROSITE" id="PS50805">
    <property type="entry name" value="KRAB"/>
    <property type="match status" value="1"/>
</dbReference>
<dbReference type="CDD" id="cd07765">
    <property type="entry name" value="KRAB_A-box"/>
    <property type="match status" value="1"/>
</dbReference>
<dbReference type="GeneTree" id="ENSGT00940000163379"/>
<feature type="domain" description="KRAB" evidence="1">
    <location>
        <begin position="8"/>
        <end position="79"/>
    </location>
</feature>
<protein>
    <submittedName>
        <fullName evidence="2">Zinc finger protein 577</fullName>
    </submittedName>
</protein>